<dbReference type="SUPFAM" id="SSF47413">
    <property type="entry name" value="lambda repressor-like DNA-binding domains"/>
    <property type="match status" value="1"/>
</dbReference>
<dbReference type="Pfam" id="PF13443">
    <property type="entry name" value="HTH_26"/>
    <property type="match status" value="1"/>
</dbReference>
<evidence type="ECO:0000259" key="1">
    <source>
        <dbReference type="Pfam" id="PF13443"/>
    </source>
</evidence>
<reference evidence="2" key="1">
    <citation type="submission" date="2022-09" db="EMBL/GenBank/DDBJ databases">
        <title>Tahibacter sp. nov., isolated from a fresh water.</title>
        <authorList>
            <person name="Baek J.H."/>
            <person name="Lee J.K."/>
            <person name="Kim J.M."/>
            <person name="Jeon C.O."/>
        </authorList>
    </citation>
    <scope>NUCLEOTIDE SEQUENCE</scope>
    <source>
        <strain evidence="2">W38</strain>
    </source>
</reference>
<dbReference type="EMBL" id="CP104694">
    <property type="protein sequence ID" value="UXI66566.1"/>
    <property type="molecule type" value="Genomic_DNA"/>
</dbReference>
<name>A0ABY6BD84_9GAMM</name>
<keyword evidence="3" id="KW-1185">Reference proteome</keyword>
<dbReference type="InterPro" id="IPR010982">
    <property type="entry name" value="Lambda_DNA-bd_dom_sf"/>
</dbReference>
<protein>
    <submittedName>
        <fullName evidence="2">Helix-turn-helix transcriptional regulator</fullName>
    </submittedName>
</protein>
<gene>
    <name evidence="2" type="ORF">N4264_17660</name>
</gene>
<dbReference type="RefSeq" id="WP_261693550.1">
    <property type="nucleotide sequence ID" value="NZ_CP104694.1"/>
</dbReference>
<feature type="domain" description="HTH cro/C1-type" evidence="1">
    <location>
        <begin position="14"/>
        <end position="69"/>
    </location>
</feature>
<dbReference type="Gene3D" id="1.10.260.40">
    <property type="entry name" value="lambda repressor-like DNA-binding domains"/>
    <property type="match status" value="1"/>
</dbReference>
<sequence>MDRTDISRRLLDALKQALRARGITYAQVAKALELSEPSIKRLFSRGDFSLERLGRVCAMAELDFLDLAKLARQRSERTSQLTLAQEQALADDETLMLVFHLLLAGWKSADIRAHYGLTQAQTIRALAHLDRLRLIVLEPGDRVRLVVPRNVVWRRQGPVRRRYGDAALREFIDSSFEGTDEMLFLETRELGPASRVLIRRRLERLSQEFLELAELDAGLAPSSRRNVGLVLAMRPWVFSLARSRPEKAGSATGGHKPAPQRR</sequence>
<proteinExistence type="predicted"/>
<dbReference type="InterPro" id="IPR001387">
    <property type="entry name" value="Cro/C1-type_HTH"/>
</dbReference>
<evidence type="ECO:0000313" key="2">
    <source>
        <dbReference type="EMBL" id="UXI66566.1"/>
    </source>
</evidence>
<evidence type="ECO:0000313" key="3">
    <source>
        <dbReference type="Proteomes" id="UP001064632"/>
    </source>
</evidence>
<dbReference type="Proteomes" id="UP001064632">
    <property type="component" value="Chromosome"/>
</dbReference>
<accession>A0ABY6BD84</accession>
<organism evidence="2 3">
    <name type="scientific">Tahibacter amnicola</name>
    <dbReference type="NCBI Taxonomy" id="2976241"/>
    <lineage>
        <taxon>Bacteria</taxon>
        <taxon>Pseudomonadati</taxon>
        <taxon>Pseudomonadota</taxon>
        <taxon>Gammaproteobacteria</taxon>
        <taxon>Lysobacterales</taxon>
        <taxon>Rhodanobacteraceae</taxon>
        <taxon>Tahibacter</taxon>
    </lineage>
</organism>